<name>A0A6J7H3Z0_9ZZZZ</name>
<evidence type="ECO:0000259" key="4">
    <source>
        <dbReference type="PROSITE" id="PS51186"/>
    </source>
</evidence>
<accession>A0A6J7H3Z0</accession>
<dbReference type="NCBIfam" id="TIGR03448">
    <property type="entry name" value="mycothiol_MshD"/>
    <property type="match status" value="1"/>
</dbReference>
<dbReference type="CDD" id="cd04301">
    <property type="entry name" value="NAT_SF"/>
    <property type="match status" value="2"/>
</dbReference>
<protein>
    <submittedName>
        <fullName evidence="5">Unannotated protein</fullName>
    </submittedName>
</protein>
<keyword evidence="1" id="KW-0808">Transferase</keyword>
<dbReference type="EMBL" id="CAFBMR010000037">
    <property type="protein sequence ID" value="CAB4914552.1"/>
    <property type="molecule type" value="Genomic_DNA"/>
</dbReference>
<dbReference type="Pfam" id="PF13508">
    <property type="entry name" value="Acetyltransf_7"/>
    <property type="match status" value="1"/>
</dbReference>
<dbReference type="InterPro" id="IPR050832">
    <property type="entry name" value="Bact_Acetyltransf"/>
</dbReference>
<feature type="domain" description="N-acetyltransferase" evidence="4">
    <location>
        <begin position="154"/>
        <end position="301"/>
    </location>
</feature>
<dbReference type="AlphaFoldDB" id="A0A6J7H3Z0"/>
<dbReference type="Pfam" id="PF00583">
    <property type="entry name" value="Acetyltransf_1"/>
    <property type="match status" value="1"/>
</dbReference>
<dbReference type="InterPro" id="IPR000182">
    <property type="entry name" value="GNAT_dom"/>
</dbReference>
<evidence type="ECO:0000313" key="5">
    <source>
        <dbReference type="EMBL" id="CAB4914552.1"/>
    </source>
</evidence>
<organism evidence="5">
    <name type="scientific">freshwater metagenome</name>
    <dbReference type="NCBI Taxonomy" id="449393"/>
    <lineage>
        <taxon>unclassified sequences</taxon>
        <taxon>metagenomes</taxon>
        <taxon>ecological metagenomes</taxon>
    </lineage>
</organism>
<reference evidence="5" key="1">
    <citation type="submission" date="2020-05" db="EMBL/GenBank/DDBJ databases">
        <authorList>
            <person name="Chiriac C."/>
            <person name="Salcher M."/>
            <person name="Ghai R."/>
            <person name="Kavagutti S V."/>
        </authorList>
    </citation>
    <scope>NUCLEOTIDE SEQUENCE</scope>
</reference>
<evidence type="ECO:0000256" key="3">
    <source>
        <dbReference type="ARBA" id="ARBA00023315"/>
    </source>
</evidence>
<dbReference type="GO" id="GO:0016747">
    <property type="term" value="F:acyltransferase activity, transferring groups other than amino-acyl groups"/>
    <property type="evidence" value="ECO:0007669"/>
    <property type="project" value="InterPro"/>
</dbReference>
<keyword evidence="2" id="KW-0677">Repeat</keyword>
<dbReference type="PIRSF" id="PIRSF021524">
    <property type="entry name" value="MSH_acetyltransferase"/>
    <property type="match status" value="1"/>
</dbReference>
<evidence type="ECO:0000256" key="1">
    <source>
        <dbReference type="ARBA" id="ARBA00022679"/>
    </source>
</evidence>
<keyword evidence="3" id="KW-0012">Acyltransferase</keyword>
<dbReference type="HAMAP" id="MF_01698">
    <property type="entry name" value="MshD"/>
    <property type="match status" value="1"/>
</dbReference>
<dbReference type="InterPro" id="IPR016181">
    <property type="entry name" value="Acyl_CoA_acyltransferase"/>
</dbReference>
<dbReference type="Gene3D" id="3.40.630.30">
    <property type="match status" value="1"/>
</dbReference>
<proteinExistence type="inferred from homology"/>
<gene>
    <name evidence="5" type="ORF">UFOPK3610_01036</name>
</gene>
<dbReference type="PANTHER" id="PTHR43877">
    <property type="entry name" value="AMINOALKYLPHOSPHONATE N-ACETYLTRANSFERASE-RELATED-RELATED"/>
    <property type="match status" value="1"/>
</dbReference>
<feature type="domain" description="N-acetyltransferase" evidence="4">
    <location>
        <begin position="10"/>
        <end position="146"/>
    </location>
</feature>
<evidence type="ECO:0000256" key="2">
    <source>
        <dbReference type="ARBA" id="ARBA00022737"/>
    </source>
</evidence>
<dbReference type="PROSITE" id="PS51186">
    <property type="entry name" value="GNAT"/>
    <property type="match status" value="2"/>
</dbReference>
<sequence>MDDVRIDAPVRINAADHAAVTRLIARATEADGVSPVSEPVVLHLRHGDDHGVQHLLAWRGAALVGYGHLDNTDSVAGSSAEVVVDPDARERGIGRAIVERFLDIEPGLRLWAHGRQAGSDELARSLGFQRVRVLLQMRRSLLAPLPRVHLPDGVVLRTFRPGTDDATWVALNARAFADLPDQGNLTESDLRMRMLEPWFEPQGFLIAERLGQMVGFHWTKVHTSSPRHEHLGEVYAVAVDPEADVRGLGSALVVAGLAHLRTRELTQVLLYVDASNERAIGLYERLGFTIWDSDVQYSALP</sequence>
<dbReference type="SUPFAM" id="SSF55729">
    <property type="entry name" value="Acyl-CoA N-acyltransferases (Nat)"/>
    <property type="match status" value="1"/>
</dbReference>
<dbReference type="InterPro" id="IPR017813">
    <property type="entry name" value="Mycothiol_AcTrfase"/>
</dbReference>